<evidence type="ECO:0000313" key="3">
    <source>
        <dbReference type="EMBL" id="OOY11298.1"/>
    </source>
</evidence>
<feature type="transmembrane region" description="Helical" evidence="2">
    <location>
        <begin position="473"/>
        <end position="495"/>
    </location>
</feature>
<evidence type="ECO:0000256" key="1">
    <source>
        <dbReference type="SAM" id="MobiDB-lite"/>
    </source>
</evidence>
<feature type="transmembrane region" description="Helical" evidence="2">
    <location>
        <begin position="702"/>
        <end position="723"/>
    </location>
</feature>
<keyword evidence="4" id="KW-1185">Reference proteome</keyword>
<feature type="transmembrane region" description="Helical" evidence="2">
    <location>
        <begin position="743"/>
        <end position="763"/>
    </location>
</feature>
<feature type="transmembrane region" description="Helical" evidence="2">
    <location>
        <begin position="176"/>
        <end position="195"/>
    </location>
</feature>
<feature type="transmembrane region" description="Helical" evidence="2">
    <location>
        <begin position="582"/>
        <end position="599"/>
    </location>
</feature>
<organism evidence="3 4">
    <name type="scientific">Thioclava marina</name>
    <dbReference type="NCBI Taxonomy" id="1915077"/>
    <lineage>
        <taxon>Bacteria</taxon>
        <taxon>Pseudomonadati</taxon>
        <taxon>Pseudomonadota</taxon>
        <taxon>Alphaproteobacteria</taxon>
        <taxon>Rhodobacterales</taxon>
        <taxon>Paracoccaceae</taxon>
        <taxon>Thioclava</taxon>
    </lineage>
</organism>
<dbReference type="RefSeq" id="WP_158521756.1">
    <property type="nucleotide sequence ID" value="NZ_MPZS01000003.1"/>
</dbReference>
<dbReference type="InterPro" id="IPR019286">
    <property type="entry name" value="DUF2339_TM"/>
</dbReference>
<gene>
    <name evidence="3" type="ORF">BMG00_16375</name>
</gene>
<feature type="transmembrane region" description="Helical" evidence="2">
    <location>
        <begin position="844"/>
        <end position="864"/>
    </location>
</feature>
<feature type="transmembrane region" description="Helical" evidence="2">
    <location>
        <begin position="112"/>
        <end position="131"/>
    </location>
</feature>
<dbReference type="PANTHER" id="PTHR38434:SF1">
    <property type="entry name" value="BLL2549 PROTEIN"/>
    <property type="match status" value="1"/>
</dbReference>
<dbReference type="InterPro" id="IPR014600">
    <property type="entry name" value="UCP035905_mem"/>
</dbReference>
<dbReference type="EMBL" id="MPZS01000003">
    <property type="protein sequence ID" value="OOY11298.1"/>
    <property type="molecule type" value="Genomic_DNA"/>
</dbReference>
<feature type="transmembrane region" description="Helical" evidence="2">
    <location>
        <begin position="275"/>
        <end position="293"/>
    </location>
</feature>
<feature type="region of interest" description="Disordered" evidence="1">
    <location>
        <begin position="40"/>
        <end position="86"/>
    </location>
</feature>
<feature type="transmembrane region" description="Helical" evidence="2">
    <location>
        <begin position="227"/>
        <end position="246"/>
    </location>
</feature>
<feature type="transmembrane region" description="Helical" evidence="2">
    <location>
        <begin position="533"/>
        <end position="552"/>
    </location>
</feature>
<feature type="transmembrane region" description="Helical" evidence="2">
    <location>
        <begin position="775"/>
        <end position="796"/>
    </location>
</feature>
<sequence length="897" mass="95026">MFLLGLIGVIYGLLILIGLPYALFTIRSLKERIAQLEAKLGEPEATSTPETSDRQSATPPPVPPRPEATEGPWQTSGVSPPPIMPETREPSKAYVLRTENFARLGNWLRTNWTLAVAALSLIFGGLFMVQYGVERGLLTPPLRVIGALILGLALIGGGEWLRRKFGDVSTPSTKHLPSIFGGAGVVVLFIGILAANALYGLIGPGAAIGGVALVAAGAVLMGWLYGAVLPAVGLLGATGAPFLVSASDTDATPFYAYFAIIGLAGLAIDSFRHWAWVSALALVLACTGLSLVHLDVSSAPGLLGAAFALGLGALVLPERHLVPAFDGVPLHRWRKDQRPDFPTLLGAAGILIATLGASVIALDPGSNPTEFALGMGALTAIFLAITFWLYRAPTLDLTIALPGIAFLAALAVQPRQQGEIYRTFRAFLDAAPETPMPATLWWLMGAVALMAATATWRLNLIATRPEVDAPARALPWALAASAIVPASALVIEFLWNPRAVIGNYPWALAAMAGAAMMVLLAQRRGARAGASRPRDLGLLAAAAILMIALAFFLLLTKAALTLALALLMVLASLIDRRFDLRVLSWVAQLGAAVIGYRLLIDPGFFYAIEDASWAEFALSYLGAMAGFEATRRITRKGRPVLIAVAESALLTTLAMTLTLAITRYVDLDGHNFWLPGLCAASWAAVALAQVWRLPSSTRAARVIRTVFAAISGVTAAGLAAIEIGTTSWMANFATGIEVNGPPVFDGLALAFLPLALTLALGAWAMGRRQERLARLLQRVLVPGAAAIALIWGFFEIRRLWRGRDLSAPGPSDGELYSYTLAMLLVSLSVLAIAVMRRSEPLRRLAMGGVALTIVKVFLLDMSGLSGLTRVASFVGLGLALAGLAWINRKIDARWREG</sequence>
<feature type="transmembrane region" description="Helical" evidence="2">
    <location>
        <begin position="201"/>
        <end position="220"/>
    </location>
</feature>
<keyword evidence="2" id="KW-0472">Membrane</keyword>
<protein>
    <recommendedName>
        <fullName evidence="5">DUF2339 domain-containing protein</fullName>
    </recommendedName>
</protein>
<comment type="caution">
    <text evidence="3">The sequence shown here is derived from an EMBL/GenBank/DDBJ whole genome shotgun (WGS) entry which is preliminary data.</text>
</comment>
<keyword evidence="2" id="KW-0812">Transmembrane</keyword>
<feature type="transmembrane region" description="Helical" evidence="2">
    <location>
        <begin position="397"/>
        <end position="414"/>
    </location>
</feature>
<accession>A0ABX3MMH2</accession>
<dbReference type="PIRSF" id="PIRSF035905">
    <property type="entry name" value="UCP035905_mp"/>
    <property type="match status" value="1"/>
</dbReference>
<dbReference type="Pfam" id="PF10101">
    <property type="entry name" value="DUF2339"/>
    <property type="match status" value="2"/>
</dbReference>
<evidence type="ECO:0008006" key="5">
    <source>
        <dbReference type="Google" id="ProtNLM"/>
    </source>
</evidence>
<evidence type="ECO:0000313" key="4">
    <source>
        <dbReference type="Proteomes" id="UP000242224"/>
    </source>
</evidence>
<feature type="transmembrane region" description="Helical" evidence="2">
    <location>
        <begin position="816"/>
        <end position="835"/>
    </location>
</feature>
<feature type="transmembrane region" description="Helical" evidence="2">
    <location>
        <begin position="341"/>
        <end position="360"/>
    </location>
</feature>
<feature type="transmembrane region" description="Helical" evidence="2">
    <location>
        <begin position="372"/>
        <end position="390"/>
    </location>
</feature>
<reference evidence="3 4" key="1">
    <citation type="submission" date="2016-11" db="EMBL/GenBank/DDBJ databases">
        <title>A multilocus sequence analysis scheme for characterization of bacteria in the genus Thioclava.</title>
        <authorList>
            <person name="Liu Y."/>
            <person name="Shao Z."/>
        </authorList>
    </citation>
    <scope>NUCLEOTIDE SEQUENCE [LARGE SCALE GENOMIC DNA]</scope>
    <source>
        <strain evidence="3 4">11.10-0-13</strain>
    </source>
</reference>
<feature type="transmembrane region" description="Helical" evidence="2">
    <location>
        <begin position="501"/>
        <end position="521"/>
    </location>
</feature>
<feature type="transmembrane region" description="Helical" evidence="2">
    <location>
        <begin position="252"/>
        <end position="268"/>
    </location>
</feature>
<feature type="transmembrane region" description="Helical" evidence="2">
    <location>
        <begin position="639"/>
        <end position="660"/>
    </location>
</feature>
<dbReference type="Proteomes" id="UP000242224">
    <property type="component" value="Unassembled WGS sequence"/>
</dbReference>
<name>A0ABX3MMH2_9RHOB</name>
<evidence type="ECO:0000256" key="2">
    <source>
        <dbReference type="SAM" id="Phobius"/>
    </source>
</evidence>
<proteinExistence type="predicted"/>
<feature type="transmembrane region" description="Helical" evidence="2">
    <location>
        <begin position="870"/>
        <end position="886"/>
    </location>
</feature>
<feature type="transmembrane region" description="Helical" evidence="2">
    <location>
        <begin position="672"/>
        <end position="690"/>
    </location>
</feature>
<keyword evidence="2" id="KW-1133">Transmembrane helix</keyword>
<feature type="transmembrane region" description="Helical" evidence="2">
    <location>
        <begin position="299"/>
        <end position="316"/>
    </location>
</feature>
<feature type="compositionally biased region" description="Polar residues" evidence="1">
    <location>
        <begin position="45"/>
        <end position="57"/>
    </location>
</feature>
<feature type="transmembrane region" description="Helical" evidence="2">
    <location>
        <begin position="558"/>
        <end position="575"/>
    </location>
</feature>
<feature type="transmembrane region" description="Helical" evidence="2">
    <location>
        <begin position="6"/>
        <end position="26"/>
    </location>
</feature>
<dbReference type="PANTHER" id="PTHR38434">
    <property type="entry name" value="BLL2549 PROTEIN"/>
    <property type="match status" value="1"/>
</dbReference>
<feature type="transmembrane region" description="Helical" evidence="2">
    <location>
        <begin position="440"/>
        <end position="461"/>
    </location>
</feature>
<feature type="transmembrane region" description="Helical" evidence="2">
    <location>
        <begin position="611"/>
        <end position="627"/>
    </location>
</feature>
<feature type="transmembrane region" description="Helical" evidence="2">
    <location>
        <begin position="137"/>
        <end position="155"/>
    </location>
</feature>